<protein>
    <submittedName>
        <fullName evidence="4">Glycosyl transferase family 8</fullName>
    </submittedName>
</protein>
<feature type="compositionally biased region" description="Basic and acidic residues" evidence="1">
    <location>
        <begin position="252"/>
        <end position="272"/>
    </location>
</feature>
<keyword evidence="4" id="KW-0808">Transferase</keyword>
<dbReference type="SUPFAM" id="SSF53448">
    <property type="entry name" value="Nucleotide-diphospho-sugar transferases"/>
    <property type="match status" value="1"/>
</dbReference>
<dbReference type="GO" id="GO:0016757">
    <property type="term" value="F:glycosyltransferase activity"/>
    <property type="evidence" value="ECO:0000318"/>
    <property type="project" value="GO_Central"/>
</dbReference>
<proteinExistence type="predicted"/>
<keyword evidence="2" id="KW-1133">Transmembrane helix</keyword>
<dbReference type="AlphaFoldDB" id="A0A1Y1I6V9"/>
<feature type="transmembrane region" description="Helical" evidence="2">
    <location>
        <begin position="676"/>
        <end position="696"/>
    </location>
</feature>
<keyword evidence="2" id="KW-0472">Membrane</keyword>
<name>A0A1Y1I6V9_KLENI</name>
<keyword evidence="2" id="KW-0812">Transmembrane</keyword>
<dbReference type="Proteomes" id="UP000054558">
    <property type="component" value="Unassembled WGS sequence"/>
</dbReference>
<evidence type="ECO:0000256" key="3">
    <source>
        <dbReference type="SAM" id="SignalP"/>
    </source>
</evidence>
<accession>A0A1Y1I6V9</accession>
<evidence type="ECO:0000256" key="2">
    <source>
        <dbReference type="SAM" id="Phobius"/>
    </source>
</evidence>
<dbReference type="InterPro" id="IPR050587">
    <property type="entry name" value="GNT1/Glycosyltrans_8"/>
</dbReference>
<evidence type="ECO:0000313" key="4">
    <source>
        <dbReference type="EMBL" id="GAQ84466.1"/>
    </source>
</evidence>
<dbReference type="EMBL" id="DF237139">
    <property type="protein sequence ID" value="GAQ84466.1"/>
    <property type="molecule type" value="Genomic_DNA"/>
</dbReference>
<feature type="transmembrane region" description="Helical" evidence="2">
    <location>
        <begin position="652"/>
        <end position="670"/>
    </location>
</feature>
<feature type="chain" id="PRO_5013073083" evidence="3">
    <location>
        <begin position="32"/>
        <end position="781"/>
    </location>
</feature>
<dbReference type="InterPro" id="IPR029044">
    <property type="entry name" value="Nucleotide-diphossugar_trans"/>
</dbReference>
<feature type="signal peptide" evidence="3">
    <location>
        <begin position="1"/>
        <end position="31"/>
    </location>
</feature>
<keyword evidence="5" id="KW-1185">Reference proteome</keyword>
<dbReference type="PANTHER" id="PTHR11183">
    <property type="entry name" value="GLYCOGENIN SUBFAMILY MEMBER"/>
    <property type="match status" value="1"/>
</dbReference>
<feature type="region of interest" description="Disordered" evidence="1">
    <location>
        <begin position="598"/>
        <end position="631"/>
    </location>
</feature>
<dbReference type="Gene3D" id="3.90.550.10">
    <property type="entry name" value="Spore Coat Polysaccharide Biosynthesis Protein SpsA, Chain A"/>
    <property type="match status" value="1"/>
</dbReference>
<reference evidence="4 5" key="1">
    <citation type="journal article" date="2014" name="Nat. Commun.">
        <title>Klebsormidium flaccidum genome reveals primary factors for plant terrestrial adaptation.</title>
        <authorList>
            <person name="Hori K."/>
            <person name="Maruyama F."/>
            <person name="Fujisawa T."/>
            <person name="Togashi T."/>
            <person name="Yamamoto N."/>
            <person name="Seo M."/>
            <person name="Sato S."/>
            <person name="Yamada T."/>
            <person name="Mori H."/>
            <person name="Tajima N."/>
            <person name="Moriyama T."/>
            <person name="Ikeuchi M."/>
            <person name="Watanabe M."/>
            <person name="Wada H."/>
            <person name="Kobayashi K."/>
            <person name="Saito M."/>
            <person name="Masuda T."/>
            <person name="Sasaki-Sekimoto Y."/>
            <person name="Mashiguchi K."/>
            <person name="Awai K."/>
            <person name="Shimojima M."/>
            <person name="Masuda S."/>
            <person name="Iwai M."/>
            <person name="Nobusawa T."/>
            <person name="Narise T."/>
            <person name="Kondo S."/>
            <person name="Saito H."/>
            <person name="Sato R."/>
            <person name="Murakawa M."/>
            <person name="Ihara Y."/>
            <person name="Oshima-Yamada Y."/>
            <person name="Ohtaka K."/>
            <person name="Satoh M."/>
            <person name="Sonobe K."/>
            <person name="Ishii M."/>
            <person name="Ohtani R."/>
            <person name="Kanamori-Sato M."/>
            <person name="Honoki R."/>
            <person name="Miyazaki D."/>
            <person name="Mochizuki H."/>
            <person name="Umetsu J."/>
            <person name="Higashi K."/>
            <person name="Shibata D."/>
            <person name="Kamiya Y."/>
            <person name="Sato N."/>
            <person name="Nakamura Y."/>
            <person name="Tabata S."/>
            <person name="Ida S."/>
            <person name="Kurokawa K."/>
            <person name="Ohta H."/>
        </authorList>
    </citation>
    <scope>NUCLEOTIDE SEQUENCE [LARGE SCALE GENOMIC DNA]</scope>
    <source>
        <strain evidence="4 5">NIES-2285</strain>
    </source>
</reference>
<evidence type="ECO:0000256" key="1">
    <source>
        <dbReference type="SAM" id="MobiDB-lite"/>
    </source>
</evidence>
<feature type="transmembrane region" description="Helical" evidence="2">
    <location>
        <begin position="572"/>
        <end position="593"/>
    </location>
</feature>
<dbReference type="STRING" id="105231.A0A1Y1I6V9"/>
<feature type="region of interest" description="Disordered" evidence="1">
    <location>
        <begin position="97"/>
        <end position="137"/>
    </location>
</feature>
<feature type="region of interest" description="Disordered" evidence="1">
    <location>
        <begin position="252"/>
        <end position="280"/>
    </location>
</feature>
<dbReference type="OrthoDB" id="2014201at2759"/>
<keyword evidence="3" id="KW-0732">Signal</keyword>
<feature type="transmembrane region" description="Helical" evidence="2">
    <location>
        <begin position="731"/>
        <end position="748"/>
    </location>
</feature>
<feature type="transmembrane region" description="Helical" evidence="2">
    <location>
        <begin position="703"/>
        <end position="725"/>
    </location>
</feature>
<dbReference type="CDD" id="cd02537">
    <property type="entry name" value="GT8_Glycogenin"/>
    <property type="match status" value="1"/>
</dbReference>
<evidence type="ECO:0000313" key="5">
    <source>
        <dbReference type="Proteomes" id="UP000054558"/>
    </source>
</evidence>
<feature type="compositionally biased region" description="Low complexity" evidence="1">
    <location>
        <begin position="608"/>
        <end position="621"/>
    </location>
</feature>
<gene>
    <name evidence="4" type="ORF">KFL_001900090</name>
</gene>
<organism evidence="4 5">
    <name type="scientific">Klebsormidium nitens</name>
    <name type="common">Green alga</name>
    <name type="synonym">Ulothrix nitens</name>
    <dbReference type="NCBI Taxonomy" id="105231"/>
    <lineage>
        <taxon>Eukaryota</taxon>
        <taxon>Viridiplantae</taxon>
        <taxon>Streptophyta</taxon>
        <taxon>Klebsormidiophyceae</taxon>
        <taxon>Klebsormidiales</taxon>
        <taxon>Klebsormidiaceae</taxon>
        <taxon>Klebsormidium</taxon>
    </lineage>
</organism>
<sequence length="781" mass="84787">MGAGRRDRGSWSLSAAMTSALVLVLVGATSAVAHGSAGSKQSVATGAEEGAVYPGSRNAEPDFAEVEGKLARASLLGVAQGERKEVAHAGEGFARHPFSSRSLGSGSEGLGRTVEESAQNAEDVAREQGPGGKLRGVHGDFANARKDIVHVECEKSSECSNATVGHERKYEKDEKAGVLRENLELPSVIVEKEEAVLAKETRAKGCGRGDFVGASKPAARGESGAEVTSSAWQMLPLFGWMYRFSSQRQERESADVRNEKQVSESHLKKADSRATSVLEQHGRDKRVLGNALKGGQQTRRCVGGGNRTAEVAFSTILYVDTSRDYEYFVATRVMIQSLLWTGTDADVVVLASEGVPQDWIDTLESEGARVLSVADVPNPYRGRAGVQPRFARALNKLLAWRLTEYARVVQLDADNLFLRNVDELFACGDFCAVFINPCIFHTGLMVLKPSLETYADMLKQLETAPSFDGADQGFLASYFPDLLDCPMFRPLPPGSARLNGTYRLPLGYQMDHVYYYLNFRWTLTPACAPQGVLTFPGAPVLKPWYWWSWPLLPLTLEWHKRRAETIGYEPELYRALLLATAWFVLGISVVSISQRTSARGSHRPRSPPGSNLGLPLSLPRSSSPPPKSTSTLSRLFLGVKTRLRFSPPLRATAIYLSLGGSAVLAFWAVPTTVHPFLGWALFYLGSMSLVTIILSVNPGLPVTALAAPWLLWAGVLGVLAAPIYSAGAQKIVALCLLSAAAAAVLLESGRRILATCKTEEAEWKAQHEAGVVRWGQPEKEN</sequence>